<evidence type="ECO:0000256" key="1">
    <source>
        <dbReference type="SAM" id="MobiDB-lite"/>
    </source>
</evidence>
<dbReference type="EMBL" id="JBHSKD010000012">
    <property type="protein sequence ID" value="MFC5177509.1"/>
    <property type="molecule type" value="Genomic_DNA"/>
</dbReference>
<sequence>MCGDSDDVDSVEDDPHGEDVLTPADHPLTRRRFVGGLGAVAGGVLLAPWAGQVAASAASFTGTRPFLAAMHVHGSWSEQGASWESYGPRGRGLVDVIFMTDHDYRALADRYWTSLRDAPFRSTSTGSFKQKAATKVGRTLSLLAESATTSTATVTMAVDDVSSKAIWDKLRTSIEGQSLRHTFGSSRLTNGATYEVRVRLSNHPVTASRPAGTFQLWFRFGSGLAAGRRLEGGGLVGVVTQALPAAGTTVTLDLQSSVQQLWPDMLAADNGFYGLSFVVTSPRTGAVADVQVSDVSFVRTRHDAASIAATQRLLADTYGPRYGMKIHPAIEVGRGVRHMNAFADPQYIPDQGLNHPATLDAFYTQAVTGTHARGGLVSWNHPFGANVGPLLSAADQANERHQVFADLLAHDLYGSDILEVGYPVRGQVDINTHLALWDTFSRRARFLTGNGVNDDHSAKDWRALNNGFATGVWARSVAHADLMAALAAGRAYTSHAGKWAGGQLDMLVDDSVAMGQASVSSRTSRSLAVFAANLPAGSSVELVRGPVDYAGQDPGTAVIATIAASTFGSDGTASRSISTSTSCFVRAQVRNAAGAIIGVGNPVWLLREPPPGGIPTRRAA</sequence>
<dbReference type="RefSeq" id="WP_378590595.1">
    <property type="nucleotide sequence ID" value="NZ_JBHSKD010000012.1"/>
</dbReference>
<evidence type="ECO:0008006" key="4">
    <source>
        <dbReference type="Google" id="ProtNLM"/>
    </source>
</evidence>
<gene>
    <name evidence="2" type="ORF">ACFPGP_12550</name>
</gene>
<dbReference type="InterPro" id="IPR006311">
    <property type="entry name" value="TAT_signal"/>
</dbReference>
<evidence type="ECO:0000313" key="2">
    <source>
        <dbReference type="EMBL" id="MFC5177509.1"/>
    </source>
</evidence>
<feature type="region of interest" description="Disordered" evidence="1">
    <location>
        <begin position="1"/>
        <end position="24"/>
    </location>
</feature>
<reference evidence="3" key="1">
    <citation type="journal article" date="2019" name="Int. J. Syst. Evol. Microbiol.">
        <title>The Global Catalogue of Microorganisms (GCM) 10K type strain sequencing project: providing services to taxonomists for standard genome sequencing and annotation.</title>
        <authorList>
            <consortium name="The Broad Institute Genomics Platform"/>
            <consortium name="The Broad Institute Genome Sequencing Center for Infectious Disease"/>
            <person name="Wu L."/>
            <person name="Ma J."/>
        </authorList>
    </citation>
    <scope>NUCLEOTIDE SEQUENCE [LARGE SCALE GENOMIC DNA]</scope>
    <source>
        <strain evidence="3">DFY41</strain>
    </source>
</reference>
<dbReference type="Proteomes" id="UP001596087">
    <property type="component" value="Unassembled WGS sequence"/>
</dbReference>
<comment type="caution">
    <text evidence="2">The sequence shown here is derived from an EMBL/GenBank/DDBJ whole genome shotgun (WGS) entry which is preliminary data.</text>
</comment>
<dbReference type="PROSITE" id="PS51318">
    <property type="entry name" value="TAT"/>
    <property type="match status" value="1"/>
</dbReference>
<proteinExistence type="predicted"/>
<dbReference type="Gene3D" id="3.20.20.140">
    <property type="entry name" value="Metal-dependent hydrolases"/>
    <property type="match status" value="1"/>
</dbReference>
<feature type="compositionally biased region" description="Acidic residues" evidence="1">
    <location>
        <begin position="1"/>
        <end position="12"/>
    </location>
</feature>
<name>A0ABW0BJJ8_9ACTN</name>
<accession>A0ABW0BJJ8</accession>
<organism evidence="2 3">
    <name type="scientific">Nocardioides taihuensis</name>
    <dbReference type="NCBI Taxonomy" id="1835606"/>
    <lineage>
        <taxon>Bacteria</taxon>
        <taxon>Bacillati</taxon>
        <taxon>Actinomycetota</taxon>
        <taxon>Actinomycetes</taxon>
        <taxon>Propionibacteriales</taxon>
        <taxon>Nocardioidaceae</taxon>
        <taxon>Nocardioides</taxon>
    </lineage>
</organism>
<keyword evidence="3" id="KW-1185">Reference proteome</keyword>
<protein>
    <recommendedName>
        <fullName evidence="4">DUF3604 domain-containing protein</fullName>
    </recommendedName>
</protein>
<evidence type="ECO:0000313" key="3">
    <source>
        <dbReference type="Proteomes" id="UP001596087"/>
    </source>
</evidence>